<dbReference type="Gene3D" id="3.90.226.10">
    <property type="entry name" value="2-enoyl-CoA Hydratase, Chain A, domain 1"/>
    <property type="match status" value="1"/>
</dbReference>
<dbReference type="Pfam" id="PF01343">
    <property type="entry name" value="Peptidase_S49"/>
    <property type="match status" value="1"/>
</dbReference>
<feature type="domain" description="Peptidase S49" evidence="5">
    <location>
        <begin position="72"/>
        <end position="223"/>
    </location>
</feature>
<dbReference type="SUPFAM" id="SSF52096">
    <property type="entry name" value="ClpP/crotonase"/>
    <property type="match status" value="1"/>
</dbReference>
<dbReference type="GO" id="GO:0008236">
    <property type="term" value="F:serine-type peptidase activity"/>
    <property type="evidence" value="ECO:0007669"/>
    <property type="project" value="UniProtKB-KW"/>
</dbReference>
<dbReference type="PANTHER" id="PTHR42987:SF4">
    <property type="entry name" value="PROTEASE SOHB-RELATED"/>
    <property type="match status" value="1"/>
</dbReference>
<proteinExistence type="inferred from homology"/>
<dbReference type="InterPro" id="IPR029045">
    <property type="entry name" value="ClpP/crotonase-like_dom_sf"/>
</dbReference>
<comment type="similarity">
    <text evidence="1">Belongs to the peptidase S49 family.</text>
</comment>
<evidence type="ECO:0000256" key="2">
    <source>
        <dbReference type="ARBA" id="ARBA00022670"/>
    </source>
</evidence>
<dbReference type="CDD" id="cd07023">
    <property type="entry name" value="S49_Sppa_N_C"/>
    <property type="match status" value="1"/>
</dbReference>
<gene>
    <name evidence="6" type="ORF">BSTOLATCC_MIC37946</name>
</gene>
<dbReference type="PANTHER" id="PTHR42987">
    <property type="entry name" value="PEPTIDASE S49"/>
    <property type="match status" value="1"/>
</dbReference>
<evidence type="ECO:0000259" key="5">
    <source>
        <dbReference type="Pfam" id="PF01343"/>
    </source>
</evidence>
<protein>
    <recommendedName>
        <fullName evidence="5">Peptidase S49 domain-containing protein</fullName>
    </recommendedName>
</protein>
<keyword evidence="2" id="KW-0645">Protease</keyword>
<evidence type="ECO:0000256" key="4">
    <source>
        <dbReference type="ARBA" id="ARBA00022825"/>
    </source>
</evidence>
<keyword evidence="7" id="KW-1185">Reference proteome</keyword>
<keyword evidence="3" id="KW-0378">Hydrolase</keyword>
<evidence type="ECO:0000313" key="6">
    <source>
        <dbReference type="EMBL" id="CAG9325200.1"/>
    </source>
</evidence>
<sequence>MEAFKRFLDLRNAVFKIRISGCITEKTLEKLNKDLKKKAWRRPVALAVVVNSPGGSAAQSSLIRQRLLTFSKQHNIPVFAFAEDLAASGGYYVMSAANEIYATPASLIGSIGARFSLFGIKGLANKYGIERRSWASSPLDLNERIDPLKELKPETQKWLVGLVQDTGVEFKKVVEEARRGKIKVEEAKRDEALYNGDLFTAGESLKYGLIDNYGVCDEIMKEMFPNYQVVDLSKVSKYSKLLSMLEE</sequence>
<dbReference type="Proteomes" id="UP001162131">
    <property type="component" value="Unassembled WGS sequence"/>
</dbReference>
<organism evidence="6 7">
    <name type="scientific">Blepharisma stoltei</name>
    <dbReference type="NCBI Taxonomy" id="1481888"/>
    <lineage>
        <taxon>Eukaryota</taxon>
        <taxon>Sar</taxon>
        <taxon>Alveolata</taxon>
        <taxon>Ciliophora</taxon>
        <taxon>Postciliodesmatophora</taxon>
        <taxon>Heterotrichea</taxon>
        <taxon>Heterotrichida</taxon>
        <taxon>Blepharismidae</taxon>
        <taxon>Blepharisma</taxon>
    </lineage>
</organism>
<dbReference type="InterPro" id="IPR047272">
    <property type="entry name" value="S49_SppA_C"/>
</dbReference>
<dbReference type="InterPro" id="IPR002142">
    <property type="entry name" value="Peptidase_S49"/>
</dbReference>
<keyword evidence="4" id="KW-0720">Serine protease</keyword>
<dbReference type="AlphaFoldDB" id="A0AAU9JLY7"/>
<name>A0AAU9JLY7_9CILI</name>
<evidence type="ECO:0000256" key="3">
    <source>
        <dbReference type="ARBA" id="ARBA00022801"/>
    </source>
</evidence>
<reference evidence="6" key="1">
    <citation type="submission" date="2021-09" db="EMBL/GenBank/DDBJ databases">
        <authorList>
            <consortium name="AG Swart"/>
            <person name="Singh M."/>
            <person name="Singh A."/>
            <person name="Seah K."/>
            <person name="Emmerich C."/>
        </authorList>
    </citation>
    <scope>NUCLEOTIDE SEQUENCE</scope>
    <source>
        <strain evidence="6">ATCC30299</strain>
    </source>
</reference>
<dbReference type="EMBL" id="CAJZBQ010000037">
    <property type="protein sequence ID" value="CAG9325200.1"/>
    <property type="molecule type" value="Genomic_DNA"/>
</dbReference>
<dbReference type="GO" id="GO:0006508">
    <property type="term" value="P:proteolysis"/>
    <property type="evidence" value="ECO:0007669"/>
    <property type="project" value="UniProtKB-KW"/>
</dbReference>
<accession>A0AAU9JLY7</accession>
<evidence type="ECO:0000313" key="7">
    <source>
        <dbReference type="Proteomes" id="UP001162131"/>
    </source>
</evidence>
<evidence type="ECO:0000256" key="1">
    <source>
        <dbReference type="ARBA" id="ARBA00008683"/>
    </source>
</evidence>
<comment type="caution">
    <text evidence="6">The sequence shown here is derived from an EMBL/GenBank/DDBJ whole genome shotgun (WGS) entry which is preliminary data.</text>
</comment>